<evidence type="ECO:0000256" key="10">
    <source>
        <dbReference type="ARBA" id="ARBA00023157"/>
    </source>
</evidence>
<dbReference type="InterPro" id="IPR040622">
    <property type="entry name" value="EGF_integrin_1"/>
</dbReference>
<dbReference type="InterPro" id="IPR057073">
    <property type="entry name" value="EGF_integrin_2"/>
</dbReference>
<dbReference type="Pfam" id="PF23105">
    <property type="entry name" value="EGF_integrin"/>
    <property type="match status" value="1"/>
</dbReference>
<dbReference type="GO" id="GO:0007229">
    <property type="term" value="P:integrin-mediated signaling pathway"/>
    <property type="evidence" value="ECO:0007669"/>
    <property type="project" value="UniProtKB-KW"/>
</dbReference>
<dbReference type="PRINTS" id="PR01186">
    <property type="entry name" value="INTEGRINB"/>
</dbReference>
<sequence>MFSPTLSVQRPPINHKPNPPGAAASSLPPFAVNRPFKPQLLVSATFERMNFVQSEDLPIMPTSATTAMEGDAAEAQMSKRWKRRRHSGGDGMAQPPEPFPVPPLRVLFLLFLCLSEAALAQDESRQKCLSAEASKSCGACIASSVECAWCSDLRFNGTQRCDAKWAFAENERCAVAQLYSPNTEIKVAPQHNLPLGSRRADGVTVIQLEPQQVEIRMKPGDIVEVPFRYLHKLPLSGYEVRDFTIQTSEFRSLGIDIEFSVECNGERLTGRVCPGVQPEQKISFYAKVTLSDCSRPNLAAVSVGIYGYNTVSAIFVTPLCGCECEHGRQQERHSPRCSYMGNLVCGKCQCDPGKGGERCECDLDKYGVSNADELIGLCSEHKKAPICSGKGQCSCGRCQCHASYLSGRYCECDNTNCPLNVEGRMCGGRGACECGKCICEHGYSGDDCACDDDPAPCAENGVVCSNNGFCECGKCACNVGWTGERCGISAPLPEESAGVGAITATESSGENDDDGGGTVGTTAEENGEDDVGEDREEGPRTEEADLLPTQTDGAENAAEMAPQSDATAPFSTPSLFLFWSTALCTTVFLPFLRNNRRSFAEADG</sequence>
<evidence type="ECO:0000256" key="11">
    <source>
        <dbReference type="ARBA" id="ARBA00023180"/>
    </source>
</evidence>
<evidence type="ECO:0000256" key="6">
    <source>
        <dbReference type="ARBA" id="ARBA00022737"/>
    </source>
</evidence>
<feature type="domain" description="Integrin beta subunit VWA" evidence="14">
    <location>
        <begin position="136"/>
        <end position="322"/>
    </location>
</feature>
<evidence type="ECO:0000256" key="3">
    <source>
        <dbReference type="ARBA" id="ARBA00022536"/>
    </source>
</evidence>
<feature type="compositionally biased region" description="Acidic residues" evidence="12">
    <location>
        <begin position="525"/>
        <end position="536"/>
    </location>
</feature>
<dbReference type="InterPro" id="IPR002369">
    <property type="entry name" value="Integrin_bsu_VWA"/>
</dbReference>
<dbReference type="Pfam" id="PF18372">
    <property type="entry name" value="I-EGF_1"/>
    <property type="match status" value="1"/>
</dbReference>
<dbReference type="GO" id="GO:0009986">
    <property type="term" value="C:cell surface"/>
    <property type="evidence" value="ECO:0007669"/>
    <property type="project" value="TreeGrafter"/>
</dbReference>
<dbReference type="GO" id="GO:0005925">
    <property type="term" value="C:focal adhesion"/>
    <property type="evidence" value="ECO:0007669"/>
    <property type="project" value="TreeGrafter"/>
</dbReference>
<dbReference type="AlphaFoldDB" id="A0A914HYQ7"/>
<keyword evidence="11" id="KW-0325">Glycoprotein</keyword>
<keyword evidence="5" id="KW-0732">Signal</keyword>
<dbReference type="PROSITE" id="PS52047">
    <property type="entry name" value="I_EGF_2"/>
    <property type="match status" value="1"/>
</dbReference>
<dbReference type="SUPFAM" id="SSF69179">
    <property type="entry name" value="Integrin domains"/>
    <property type="match status" value="1"/>
</dbReference>
<proteinExistence type="inferred from homology"/>
<keyword evidence="6" id="KW-0677">Repeat</keyword>
<dbReference type="Gene3D" id="3.30.1680.10">
    <property type="entry name" value="ligand-binding face of the semaphorins, domain 2"/>
    <property type="match status" value="1"/>
</dbReference>
<dbReference type="InterPro" id="IPR057243">
    <property type="entry name" value="Integrin_I-EGF_CS"/>
</dbReference>
<dbReference type="GO" id="GO:0098609">
    <property type="term" value="P:cell-cell adhesion"/>
    <property type="evidence" value="ECO:0007669"/>
    <property type="project" value="TreeGrafter"/>
</dbReference>
<evidence type="ECO:0000256" key="1">
    <source>
        <dbReference type="ARBA" id="ARBA00004479"/>
    </source>
</evidence>
<dbReference type="InterPro" id="IPR032695">
    <property type="entry name" value="Integrin_dom_sf"/>
</dbReference>
<dbReference type="InterPro" id="IPR015812">
    <property type="entry name" value="Integrin_bsu"/>
</dbReference>
<keyword evidence="10" id="KW-1015">Disulfide bond</keyword>
<dbReference type="SUPFAM" id="SSF103575">
    <property type="entry name" value="Plexin repeat"/>
    <property type="match status" value="1"/>
</dbReference>
<evidence type="ECO:0000259" key="14">
    <source>
        <dbReference type="SMART" id="SM00187"/>
    </source>
</evidence>
<evidence type="ECO:0000256" key="2">
    <source>
        <dbReference type="ARBA" id="ARBA00007449"/>
    </source>
</evidence>
<keyword evidence="7 13" id="KW-1133">Transmembrane helix</keyword>
<dbReference type="InterPro" id="IPR033760">
    <property type="entry name" value="Integrin_beta_N"/>
</dbReference>
<evidence type="ECO:0000313" key="16">
    <source>
        <dbReference type="WBParaSite" id="Gr19_v10_g5019.t1"/>
    </source>
</evidence>
<dbReference type="PROSITE" id="PS00243">
    <property type="entry name" value="I_EGF_1"/>
    <property type="match status" value="2"/>
</dbReference>
<dbReference type="Pfam" id="PF07974">
    <property type="entry name" value="EGF_2"/>
    <property type="match status" value="2"/>
</dbReference>
<keyword evidence="3" id="KW-0245">EGF-like domain</keyword>
<dbReference type="PANTHER" id="PTHR10082">
    <property type="entry name" value="INTEGRIN BETA SUBUNIT"/>
    <property type="match status" value="1"/>
</dbReference>
<dbReference type="GO" id="GO:0016477">
    <property type="term" value="P:cell migration"/>
    <property type="evidence" value="ECO:0007669"/>
    <property type="project" value="TreeGrafter"/>
</dbReference>
<dbReference type="GO" id="GO:0033627">
    <property type="term" value="P:cell adhesion mediated by integrin"/>
    <property type="evidence" value="ECO:0007669"/>
    <property type="project" value="TreeGrafter"/>
</dbReference>
<dbReference type="SMART" id="SM00187">
    <property type="entry name" value="INB"/>
    <property type="match status" value="1"/>
</dbReference>
<evidence type="ECO:0000313" key="15">
    <source>
        <dbReference type="Proteomes" id="UP000887572"/>
    </source>
</evidence>
<evidence type="ECO:0000256" key="8">
    <source>
        <dbReference type="ARBA" id="ARBA00023037"/>
    </source>
</evidence>
<keyword evidence="8" id="KW-0401">Integrin</keyword>
<comment type="similarity">
    <text evidence="2">Belongs to the integrin beta chain family.</text>
</comment>
<accession>A0A914HYQ7</accession>
<feature type="transmembrane region" description="Helical" evidence="13">
    <location>
        <begin position="574"/>
        <end position="592"/>
    </location>
</feature>
<dbReference type="WBParaSite" id="Gr19_v10_g5019.t1">
    <property type="protein sequence ID" value="Gr19_v10_g5019.t1"/>
    <property type="gene ID" value="Gr19_v10_g5019"/>
</dbReference>
<keyword evidence="4 13" id="KW-0812">Transmembrane</keyword>
<feature type="region of interest" description="Disordered" evidence="12">
    <location>
        <begin position="497"/>
        <end position="550"/>
    </location>
</feature>
<dbReference type="GO" id="GO:0007160">
    <property type="term" value="P:cell-matrix adhesion"/>
    <property type="evidence" value="ECO:0007669"/>
    <property type="project" value="TreeGrafter"/>
</dbReference>
<evidence type="ECO:0000256" key="12">
    <source>
        <dbReference type="SAM" id="MobiDB-lite"/>
    </source>
</evidence>
<keyword evidence="15" id="KW-1185">Reference proteome</keyword>
<dbReference type="SUPFAM" id="SSF57196">
    <property type="entry name" value="EGF/Laminin"/>
    <property type="match status" value="1"/>
</dbReference>
<name>A0A914HYQ7_GLORO</name>
<dbReference type="Gene3D" id="2.10.25.10">
    <property type="entry name" value="Laminin"/>
    <property type="match status" value="3"/>
</dbReference>
<dbReference type="Proteomes" id="UP000887572">
    <property type="component" value="Unplaced"/>
</dbReference>
<dbReference type="Gene3D" id="2.60.40.1510">
    <property type="entry name" value="ntegrin, alpha v. Chain A, domain 3"/>
    <property type="match status" value="1"/>
</dbReference>
<evidence type="ECO:0000256" key="13">
    <source>
        <dbReference type="SAM" id="Phobius"/>
    </source>
</evidence>
<dbReference type="GO" id="GO:0008305">
    <property type="term" value="C:integrin complex"/>
    <property type="evidence" value="ECO:0007669"/>
    <property type="project" value="TreeGrafter"/>
</dbReference>
<dbReference type="InterPro" id="IPR013111">
    <property type="entry name" value="EGF_extracell"/>
</dbReference>
<dbReference type="GO" id="GO:0005178">
    <property type="term" value="F:integrin binding"/>
    <property type="evidence" value="ECO:0007669"/>
    <property type="project" value="TreeGrafter"/>
</dbReference>
<dbReference type="PANTHER" id="PTHR10082:SF60">
    <property type="entry name" value="INTEGRIN BETA-PS"/>
    <property type="match status" value="1"/>
</dbReference>
<evidence type="ECO:0000256" key="4">
    <source>
        <dbReference type="ARBA" id="ARBA00022692"/>
    </source>
</evidence>
<evidence type="ECO:0000256" key="7">
    <source>
        <dbReference type="ARBA" id="ARBA00022989"/>
    </source>
</evidence>
<dbReference type="FunFam" id="2.10.25.10:FF:000036">
    <property type="entry name" value="Integrin beta"/>
    <property type="match status" value="1"/>
</dbReference>
<feature type="region of interest" description="Disordered" evidence="12">
    <location>
        <begin position="1"/>
        <end position="26"/>
    </location>
</feature>
<evidence type="ECO:0000256" key="9">
    <source>
        <dbReference type="ARBA" id="ARBA00023136"/>
    </source>
</evidence>
<protein>
    <submittedName>
        <fullName evidence="16">Integrin beta subunit VWA domain-containing protein</fullName>
    </submittedName>
</protein>
<reference evidence="16" key="1">
    <citation type="submission" date="2022-11" db="UniProtKB">
        <authorList>
            <consortium name="WormBaseParasite"/>
        </authorList>
    </citation>
    <scope>IDENTIFICATION</scope>
</reference>
<organism evidence="15 16">
    <name type="scientific">Globodera rostochiensis</name>
    <name type="common">Golden nematode worm</name>
    <name type="synonym">Heterodera rostochiensis</name>
    <dbReference type="NCBI Taxonomy" id="31243"/>
    <lineage>
        <taxon>Eukaryota</taxon>
        <taxon>Metazoa</taxon>
        <taxon>Ecdysozoa</taxon>
        <taxon>Nematoda</taxon>
        <taxon>Chromadorea</taxon>
        <taxon>Rhabditida</taxon>
        <taxon>Tylenchina</taxon>
        <taxon>Tylenchomorpha</taxon>
        <taxon>Tylenchoidea</taxon>
        <taxon>Heteroderidae</taxon>
        <taxon>Heteroderinae</taxon>
        <taxon>Globodera</taxon>
    </lineage>
</organism>
<keyword evidence="9 13" id="KW-0472">Membrane</keyword>
<evidence type="ECO:0000256" key="5">
    <source>
        <dbReference type="ARBA" id="ARBA00022729"/>
    </source>
</evidence>
<comment type="subcellular location">
    <subcellularLocation>
        <location evidence="1">Membrane</location>
        <topology evidence="1">Single-pass type I membrane protein</topology>
    </subcellularLocation>
</comment>
<dbReference type="Pfam" id="PF17205">
    <property type="entry name" value="PSI_integrin"/>
    <property type="match status" value="1"/>
</dbReference>